<keyword evidence="4" id="KW-0396">Initiation factor</keyword>
<sequence length="536" mass="57798">MMTESVSRVNVLRRMDALALRLRRSSKSRLTLSLSDPRQLIGSRQVALEVVRLLREVVSGAKFSSFPQLVEHLNEIGHMLQDAGPKEAAQQERRTGLRYGHVESSQGDEIHNLTRDYHLRHMHSRSQLVITNMTRRIIMLISEEYATALSNVLADATTSSSPATSMSIPPTPALGPESNANISFFNERDLSGPSRSGRQGSMLGSMFDLLGHKPASPSTSAWGSAGLASPALATTSAFAASQPLSALSTPNSSRNASPTTSPSASIILQRPVLSLRAPSLATPPLPHVQIALEDDFSKKSFSLKPVFIEAIQELMDEVEFTYRSVGEQSIDHIHSGETILTLGHSQTVLSFLKAASRKRKFTVLVAETAPSYSGRQTALALSQYGIPTILIPDSNIFALLPRCSKVLLGPHLVLADGALLSIAGSLPLALAANRMRVPVVIVGGMFKFSPVYLGEADWGIRDLGSPQEVLEPSDAKKATPTSRVGGEDEGDETEVLNPYYDVVPAELVSLYITNLGGHPSSLLYRLLNETYAGATT</sequence>
<dbReference type="EMBL" id="FMSP01000020">
    <property type="protein sequence ID" value="SCV74111.1"/>
    <property type="molecule type" value="Genomic_DNA"/>
</dbReference>
<keyword evidence="5" id="KW-0648">Protein biosynthesis</keyword>
<evidence type="ECO:0000256" key="2">
    <source>
        <dbReference type="ARBA" id="ARBA00007251"/>
    </source>
</evidence>
<evidence type="ECO:0000256" key="5">
    <source>
        <dbReference type="ARBA" id="ARBA00022917"/>
    </source>
</evidence>
<evidence type="ECO:0000256" key="3">
    <source>
        <dbReference type="ARBA" id="ARBA00022490"/>
    </source>
</evidence>
<protein>
    <recommendedName>
        <fullName evidence="6">Translation initiation factor eIF2B subunit beta</fullName>
    </recommendedName>
    <alternativeName>
        <fullName evidence="7">eIF2B GDP-GTP exchange factor subunit beta</fullName>
    </alternativeName>
</protein>
<evidence type="ECO:0000313" key="11">
    <source>
        <dbReference type="EMBL" id="SCV74111.1"/>
    </source>
</evidence>
<keyword evidence="3" id="KW-0963">Cytoplasm</keyword>
<evidence type="ECO:0000256" key="9">
    <source>
        <dbReference type="RuleBase" id="RU003814"/>
    </source>
</evidence>
<feature type="region of interest" description="Disordered" evidence="10">
    <location>
        <begin position="465"/>
        <end position="492"/>
    </location>
</feature>
<name>A0A238FPI1_9BASI</name>
<dbReference type="STRING" id="269621.A0A238FPI1"/>
<dbReference type="AlphaFoldDB" id="A0A238FPI1"/>
<organism evidence="11 12">
    <name type="scientific">Microbotryum intermedium</name>
    <dbReference type="NCBI Taxonomy" id="269621"/>
    <lineage>
        <taxon>Eukaryota</taxon>
        <taxon>Fungi</taxon>
        <taxon>Dikarya</taxon>
        <taxon>Basidiomycota</taxon>
        <taxon>Pucciniomycotina</taxon>
        <taxon>Microbotryomycetes</taxon>
        <taxon>Microbotryales</taxon>
        <taxon>Microbotryaceae</taxon>
        <taxon>Microbotryum</taxon>
    </lineage>
</organism>
<proteinExistence type="inferred from homology"/>
<dbReference type="OrthoDB" id="269919at2759"/>
<evidence type="ECO:0000256" key="8">
    <source>
        <dbReference type="ARBA" id="ARBA00046432"/>
    </source>
</evidence>
<dbReference type="InterPro" id="IPR000649">
    <property type="entry name" value="IF-2B-related"/>
</dbReference>
<keyword evidence="12" id="KW-1185">Reference proteome</keyword>
<dbReference type="Pfam" id="PF01008">
    <property type="entry name" value="IF-2B"/>
    <property type="match status" value="1"/>
</dbReference>
<dbReference type="InterPro" id="IPR037171">
    <property type="entry name" value="NagB/RpiA_transferase-like"/>
</dbReference>
<dbReference type="GO" id="GO:0005829">
    <property type="term" value="C:cytosol"/>
    <property type="evidence" value="ECO:0007669"/>
    <property type="project" value="UniProtKB-SubCell"/>
</dbReference>
<comment type="similarity">
    <text evidence="2 9">Belongs to the eIF-2B alpha/beta/delta subunits family.</text>
</comment>
<dbReference type="PANTHER" id="PTHR45859:SF1">
    <property type="entry name" value="TRANSLATION INITIATION FACTOR EIF-2B SUBUNIT BETA"/>
    <property type="match status" value="1"/>
</dbReference>
<dbReference type="InterPro" id="IPR042529">
    <property type="entry name" value="IF_2B-like_C"/>
</dbReference>
<dbReference type="InterPro" id="IPR051855">
    <property type="entry name" value="eIF2B_beta_subunit"/>
</dbReference>
<dbReference type="Gene3D" id="3.40.50.10470">
    <property type="entry name" value="Translation initiation factor eif-2b, domain 2"/>
    <property type="match status" value="1"/>
</dbReference>
<evidence type="ECO:0000256" key="7">
    <source>
        <dbReference type="ARBA" id="ARBA00044228"/>
    </source>
</evidence>
<reference evidence="12" key="1">
    <citation type="submission" date="2016-09" db="EMBL/GenBank/DDBJ databases">
        <authorList>
            <person name="Jeantristanb JTB J.-T."/>
            <person name="Ricardo R."/>
        </authorList>
    </citation>
    <scope>NUCLEOTIDE SEQUENCE [LARGE SCALE GENOMIC DNA]</scope>
</reference>
<feature type="region of interest" description="Disordered" evidence="10">
    <location>
        <begin position="158"/>
        <end position="205"/>
    </location>
</feature>
<dbReference type="SUPFAM" id="SSF100950">
    <property type="entry name" value="NagB/RpiA/CoA transferase-like"/>
    <property type="match status" value="1"/>
</dbReference>
<accession>A0A238FPI1</accession>
<comment type="subunit">
    <text evidence="8">Component of the translation initiation factor 2B (eIF2B) complex which is a heterodecamer of two sets of five different subunits: alpha, beta, gamma, delta and epsilon. Subunits alpha, beta and delta comprise a regulatory subcomplex and subunits epsilon and gamma comprise a catalytic subcomplex. Within the complex, the hexameric regulatory complex resides at the center, with the two heterodimeric catalytic subcomplexes bound on opposite sides.</text>
</comment>
<dbReference type="Proteomes" id="UP000198372">
    <property type="component" value="Unassembled WGS sequence"/>
</dbReference>
<evidence type="ECO:0000313" key="12">
    <source>
        <dbReference type="Proteomes" id="UP000198372"/>
    </source>
</evidence>
<dbReference type="GO" id="GO:0005085">
    <property type="term" value="F:guanyl-nucleotide exchange factor activity"/>
    <property type="evidence" value="ECO:0007669"/>
    <property type="project" value="TreeGrafter"/>
</dbReference>
<evidence type="ECO:0000256" key="6">
    <source>
        <dbReference type="ARBA" id="ARBA00044122"/>
    </source>
</evidence>
<evidence type="ECO:0000256" key="10">
    <source>
        <dbReference type="SAM" id="MobiDB-lite"/>
    </source>
</evidence>
<evidence type="ECO:0000256" key="1">
    <source>
        <dbReference type="ARBA" id="ARBA00004514"/>
    </source>
</evidence>
<dbReference type="GO" id="GO:0003743">
    <property type="term" value="F:translation initiation factor activity"/>
    <property type="evidence" value="ECO:0007669"/>
    <property type="project" value="UniProtKB-KW"/>
</dbReference>
<gene>
    <name evidence="11" type="ORF">BQ2448_6543</name>
</gene>
<feature type="compositionally biased region" description="Low complexity" evidence="10">
    <location>
        <begin position="158"/>
        <end position="168"/>
    </location>
</feature>
<dbReference type="GO" id="GO:0005851">
    <property type="term" value="C:eukaryotic translation initiation factor 2B complex"/>
    <property type="evidence" value="ECO:0007669"/>
    <property type="project" value="TreeGrafter"/>
</dbReference>
<comment type="subcellular location">
    <subcellularLocation>
        <location evidence="1">Cytoplasm</location>
        <location evidence="1">Cytosol</location>
    </subcellularLocation>
</comment>
<evidence type="ECO:0000256" key="4">
    <source>
        <dbReference type="ARBA" id="ARBA00022540"/>
    </source>
</evidence>
<dbReference type="PANTHER" id="PTHR45859">
    <property type="entry name" value="TRANSLATION INITIATION FACTOR EIF-2B SUBUNIT BETA"/>
    <property type="match status" value="1"/>
</dbReference>